<dbReference type="GO" id="GO:0003848">
    <property type="term" value="F:2-amino-4-hydroxy-6-hydroxymethyldihydropteridine diphosphokinase activity"/>
    <property type="evidence" value="ECO:0007669"/>
    <property type="project" value="UniProtKB-EC"/>
</dbReference>
<dbReference type="InterPro" id="IPR000550">
    <property type="entry name" value="Hppk"/>
</dbReference>
<proteinExistence type="predicted"/>
<evidence type="ECO:0000313" key="9">
    <source>
        <dbReference type="EMBL" id="QIC70006.1"/>
    </source>
</evidence>
<keyword evidence="4" id="KW-0547">Nucleotide-binding</keyword>
<accession>A0A7H8VFG3</accession>
<evidence type="ECO:0000256" key="5">
    <source>
        <dbReference type="ARBA" id="ARBA00022777"/>
    </source>
</evidence>
<evidence type="ECO:0000313" key="10">
    <source>
        <dbReference type="EMBL" id="QOW43976.1"/>
    </source>
</evidence>
<evidence type="ECO:0000256" key="3">
    <source>
        <dbReference type="ARBA" id="ARBA00022679"/>
    </source>
</evidence>
<evidence type="ECO:0000256" key="6">
    <source>
        <dbReference type="ARBA" id="ARBA00022840"/>
    </source>
</evidence>
<dbReference type="Proteomes" id="UP000593812">
    <property type="component" value="Chromosome"/>
</dbReference>
<dbReference type="InterPro" id="IPR035907">
    <property type="entry name" value="Hppk_sf"/>
</dbReference>
<dbReference type="UniPathway" id="UPA00077">
    <property type="reaction ID" value="UER00155"/>
</dbReference>
<comment type="pathway">
    <text evidence="1">Cofactor biosynthesis; tetrahydrofolate biosynthesis; 2-amino-4-hydroxy-6-hydroxymethyl-7,8-dihydropteridine diphosphate from 7,8-dihydroneopterin triphosphate: step 4/4.</text>
</comment>
<keyword evidence="3" id="KW-0808">Transferase</keyword>
<evidence type="ECO:0000256" key="2">
    <source>
        <dbReference type="ARBA" id="ARBA00013253"/>
    </source>
</evidence>
<dbReference type="GO" id="GO:0005524">
    <property type="term" value="F:ATP binding"/>
    <property type="evidence" value="ECO:0007669"/>
    <property type="project" value="UniProtKB-KW"/>
</dbReference>
<protein>
    <recommendedName>
        <fullName evidence="2">2-amino-4-hydroxy-6-hydroxymethyldihydropteridine diphosphokinase</fullName>
        <ecNumber evidence="2">2.7.6.3</ecNumber>
    </recommendedName>
</protein>
<reference evidence="10 12" key="2">
    <citation type="submission" date="2020-02" db="EMBL/GenBank/DDBJ databases">
        <title>Tigecycline-resistant Acinetobacter species from pigs and migratory birds.</title>
        <authorList>
            <person name="Chen C."/>
            <person name="Sun J."/>
            <person name="Liao X.-P."/>
            <person name="Liu Y.-H."/>
        </authorList>
    </citation>
    <scope>NUCLEOTIDE SEQUENCE [LARGE SCALE GENOMIC DNA]</scope>
    <source>
        <strain evidence="10 12">C15_T</strain>
    </source>
</reference>
<dbReference type="SUPFAM" id="SSF55083">
    <property type="entry name" value="6-hydroxymethyl-7,8-dihydropterin pyrophosphokinase, HPPK"/>
    <property type="match status" value="1"/>
</dbReference>
<dbReference type="EMBL" id="CP048654">
    <property type="protein sequence ID" value="QOW43976.1"/>
    <property type="molecule type" value="Genomic_DNA"/>
</dbReference>
<dbReference type="EC" id="2.7.6.3" evidence="2"/>
<keyword evidence="7" id="KW-0289">Folate biosynthesis</keyword>
<dbReference type="GO" id="GO:0046656">
    <property type="term" value="P:folic acid biosynthetic process"/>
    <property type="evidence" value="ECO:0007669"/>
    <property type="project" value="UniProtKB-KW"/>
</dbReference>
<dbReference type="Gene3D" id="3.30.70.560">
    <property type="entry name" value="7,8-Dihydro-6-hydroxymethylpterin-pyrophosphokinase HPPK"/>
    <property type="match status" value="1"/>
</dbReference>
<feature type="domain" description="7,8-dihydro-6-hydroxymethylpterin-pyrophosphokinase" evidence="8">
    <location>
        <begin position="10"/>
        <end position="134"/>
    </location>
</feature>
<dbReference type="Pfam" id="PF01288">
    <property type="entry name" value="HPPK"/>
    <property type="match status" value="1"/>
</dbReference>
<evidence type="ECO:0000313" key="12">
    <source>
        <dbReference type="Proteomes" id="UP000593812"/>
    </source>
</evidence>
<dbReference type="EMBL" id="CP044455">
    <property type="protein sequence ID" value="QIC70006.1"/>
    <property type="molecule type" value="Genomic_DNA"/>
</dbReference>
<reference evidence="9 11" key="1">
    <citation type="submission" date="2019-09" db="EMBL/GenBank/DDBJ databases">
        <title>Non-baumannii Acinetobacter spp. carrying blaNDM-1 isolated in China.</title>
        <authorList>
            <person name="Cui C."/>
            <person name="Chen C."/>
            <person name="Sun J."/>
            <person name="Liu Y."/>
        </authorList>
    </citation>
    <scope>NUCLEOTIDE SEQUENCE [LARGE SCALE GENOMIC DNA]</scope>
    <source>
        <strain evidence="9 11">B18</strain>
    </source>
</reference>
<dbReference type="GeneID" id="69466131"/>
<dbReference type="GO" id="GO:0016301">
    <property type="term" value="F:kinase activity"/>
    <property type="evidence" value="ECO:0007669"/>
    <property type="project" value="UniProtKB-KW"/>
</dbReference>
<evidence type="ECO:0000256" key="4">
    <source>
        <dbReference type="ARBA" id="ARBA00022741"/>
    </source>
</evidence>
<dbReference type="Proteomes" id="UP000503440">
    <property type="component" value="Chromosome"/>
</dbReference>
<dbReference type="GO" id="GO:0046654">
    <property type="term" value="P:tetrahydrofolate biosynthetic process"/>
    <property type="evidence" value="ECO:0007669"/>
    <property type="project" value="UniProtKB-UniPathway"/>
</dbReference>
<name>A0A7H8VFG3_9GAMM</name>
<dbReference type="AlphaFoldDB" id="A0A7H8VFG3"/>
<sequence length="145" mass="16147">MNATETIFALALASNSHPEQHFQQAFAALSRLGRLQCSSIYLIPCRDGIGADYWNAACLLKSEHSVEQILALLKQLEADSGRVRPSHQISLDVDLIAWGTSLEQMQFNPKKLPLALDVKIPMFELWHNAAFAHQPHPFPVIQCSA</sequence>
<organism evidence="10 12">
    <name type="scientific">Acinetobacter indicus</name>
    <dbReference type="NCBI Taxonomy" id="756892"/>
    <lineage>
        <taxon>Bacteria</taxon>
        <taxon>Pseudomonadati</taxon>
        <taxon>Pseudomonadota</taxon>
        <taxon>Gammaproteobacteria</taxon>
        <taxon>Moraxellales</taxon>
        <taxon>Moraxellaceae</taxon>
        <taxon>Acinetobacter</taxon>
    </lineage>
</organism>
<keyword evidence="5 10" id="KW-0418">Kinase</keyword>
<evidence type="ECO:0000259" key="8">
    <source>
        <dbReference type="Pfam" id="PF01288"/>
    </source>
</evidence>
<evidence type="ECO:0000256" key="1">
    <source>
        <dbReference type="ARBA" id="ARBA00005051"/>
    </source>
</evidence>
<gene>
    <name evidence="9" type="ORF">FSC09_06100</name>
    <name evidence="10" type="ORF">G0027_14675</name>
</gene>
<evidence type="ECO:0000313" key="11">
    <source>
        <dbReference type="Proteomes" id="UP000503440"/>
    </source>
</evidence>
<dbReference type="RefSeq" id="WP_005178682.1">
    <property type="nucleotide sequence ID" value="NZ_CAXNYR010000006.1"/>
</dbReference>
<evidence type="ECO:0000256" key="7">
    <source>
        <dbReference type="ARBA" id="ARBA00022909"/>
    </source>
</evidence>
<keyword evidence="6" id="KW-0067">ATP-binding</keyword>